<name>A0ACC2R8P9_9NEOP</name>
<gene>
    <name evidence="1" type="ORF">PYW08_006942</name>
</gene>
<dbReference type="EMBL" id="CM056778">
    <property type="protein sequence ID" value="KAJ8736286.1"/>
    <property type="molecule type" value="Genomic_DNA"/>
</dbReference>
<evidence type="ECO:0000313" key="2">
    <source>
        <dbReference type="Proteomes" id="UP001231649"/>
    </source>
</evidence>
<accession>A0ACC2R8P9</accession>
<comment type="caution">
    <text evidence="1">The sequence shown here is derived from an EMBL/GenBank/DDBJ whole genome shotgun (WGS) entry which is preliminary data.</text>
</comment>
<proteinExistence type="predicted"/>
<organism evidence="1 2">
    <name type="scientific">Mythimna loreyi</name>
    <dbReference type="NCBI Taxonomy" id="667449"/>
    <lineage>
        <taxon>Eukaryota</taxon>
        <taxon>Metazoa</taxon>
        <taxon>Ecdysozoa</taxon>
        <taxon>Arthropoda</taxon>
        <taxon>Hexapoda</taxon>
        <taxon>Insecta</taxon>
        <taxon>Pterygota</taxon>
        <taxon>Neoptera</taxon>
        <taxon>Endopterygota</taxon>
        <taxon>Lepidoptera</taxon>
        <taxon>Glossata</taxon>
        <taxon>Ditrysia</taxon>
        <taxon>Noctuoidea</taxon>
        <taxon>Noctuidae</taxon>
        <taxon>Noctuinae</taxon>
        <taxon>Hadenini</taxon>
        <taxon>Mythimna</taxon>
    </lineage>
</organism>
<protein>
    <submittedName>
        <fullName evidence="1">Uncharacterized protein</fullName>
    </submittedName>
</protein>
<keyword evidence="2" id="KW-1185">Reference proteome</keyword>
<evidence type="ECO:0000313" key="1">
    <source>
        <dbReference type="EMBL" id="KAJ8736286.1"/>
    </source>
</evidence>
<sequence>MSANDPSAQSPETPKPKRKSFRMADEAAADCLFERLRLHQQRAPDSTEVARAITAKINARLTSPDKHVRQSTLDKLWNKQSGAIQMLLAILETCRDSATCSYITSILREVLCLKQGKGKKCSVPIESSGNKKKDNKKTGKENKVPAVKKANNLARQQCSQHFISINGTQVVIRTMIATHAKRDGNVATELILQDLVWILASLAPRGTVPNLRD</sequence>
<reference evidence="1" key="1">
    <citation type="submission" date="2023-03" db="EMBL/GenBank/DDBJ databases">
        <title>Chromosome-level genomes of two armyworms, Mythimna separata and Mythimna loreyi, provide insights into the biosynthesis and reception of sex pheromones.</title>
        <authorList>
            <person name="Zhao H."/>
        </authorList>
    </citation>
    <scope>NUCLEOTIDE SEQUENCE</scope>
    <source>
        <strain evidence="1">BeijingLab</strain>
    </source>
</reference>
<dbReference type="Proteomes" id="UP001231649">
    <property type="component" value="Chromosome 2"/>
</dbReference>